<protein>
    <submittedName>
        <fullName evidence="1">Uncharacterized protein</fullName>
    </submittedName>
</protein>
<keyword evidence="2" id="KW-1185">Reference proteome</keyword>
<dbReference type="AlphaFoldDB" id="A0A314YZN4"/>
<dbReference type="EMBL" id="PJQY01000292">
    <property type="protein sequence ID" value="PQQ13535.1"/>
    <property type="molecule type" value="Genomic_DNA"/>
</dbReference>
<reference evidence="1 2" key="1">
    <citation type="submission" date="2018-02" db="EMBL/GenBank/DDBJ databases">
        <title>Draft genome of wild Prunus yedoensis var. nudiflora.</title>
        <authorList>
            <person name="Baek S."/>
            <person name="Kim J.-H."/>
            <person name="Choi K."/>
            <person name="Kim G.-B."/>
            <person name="Cho A."/>
            <person name="Jang H."/>
            <person name="Shin C.-H."/>
            <person name="Yu H.-J."/>
            <person name="Mun J.-H."/>
        </authorList>
    </citation>
    <scope>NUCLEOTIDE SEQUENCE [LARGE SCALE GENOMIC DNA]</scope>
    <source>
        <strain evidence="2">cv. Jeju island</strain>
        <tissue evidence="1">Leaf</tissue>
    </source>
</reference>
<organism evidence="1 2">
    <name type="scientific">Prunus yedoensis var. nudiflora</name>
    <dbReference type="NCBI Taxonomy" id="2094558"/>
    <lineage>
        <taxon>Eukaryota</taxon>
        <taxon>Viridiplantae</taxon>
        <taxon>Streptophyta</taxon>
        <taxon>Embryophyta</taxon>
        <taxon>Tracheophyta</taxon>
        <taxon>Spermatophyta</taxon>
        <taxon>Magnoliopsida</taxon>
        <taxon>eudicotyledons</taxon>
        <taxon>Gunneridae</taxon>
        <taxon>Pentapetalae</taxon>
        <taxon>rosids</taxon>
        <taxon>fabids</taxon>
        <taxon>Rosales</taxon>
        <taxon>Rosaceae</taxon>
        <taxon>Amygdaloideae</taxon>
        <taxon>Amygdaleae</taxon>
        <taxon>Prunus</taxon>
    </lineage>
</organism>
<evidence type="ECO:0000313" key="1">
    <source>
        <dbReference type="EMBL" id="PQQ13535.1"/>
    </source>
</evidence>
<proteinExistence type="predicted"/>
<dbReference type="Proteomes" id="UP000250321">
    <property type="component" value="Unassembled WGS sequence"/>
</dbReference>
<name>A0A314YZN4_PRUYE</name>
<accession>A0A314YZN4</accession>
<evidence type="ECO:0000313" key="2">
    <source>
        <dbReference type="Proteomes" id="UP000250321"/>
    </source>
</evidence>
<dbReference type="OrthoDB" id="10295551at2759"/>
<gene>
    <name evidence="1" type="ORF">Pyn_05990</name>
</gene>
<comment type="caution">
    <text evidence="1">The sequence shown here is derived from an EMBL/GenBank/DDBJ whole genome shotgun (WGS) entry which is preliminary data.</text>
</comment>
<sequence>MKLRIKYPFPETQKLQTKKDLSNGKQELRNAPVPWLPRRFLNAIKHAFRGQSTKDDTGHTEGLVDGACAAGEDAAVPDAREGAVSGQLGELEAVLLAQVAGKAWVLAEGLVQISSQLVFRRQQPAMVVSDIGIFLRN</sequence>